<reference evidence="2 3" key="1">
    <citation type="journal article" date="2022" name="Allergy">
        <title>Genome assembly and annotation of Periplaneta americana reveal a comprehensive cockroach allergen profile.</title>
        <authorList>
            <person name="Wang L."/>
            <person name="Xiong Q."/>
            <person name="Saelim N."/>
            <person name="Wang L."/>
            <person name="Nong W."/>
            <person name="Wan A.T."/>
            <person name="Shi M."/>
            <person name="Liu X."/>
            <person name="Cao Q."/>
            <person name="Hui J.H.L."/>
            <person name="Sookrung N."/>
            <person name="Leung T.F."/>
            <person name="Tungtrongchitr A."/>
            <person name="Tsui S.K.W."/>
        </authorList>
    </citation>
    <scope>NUCLEOTIDE SEQUENCE [LARGE SCALE GENOMIC DNA]</scope>
    <source>
        <strain evidence="2">PWHHKU_190912</strain>
    </source>
</reference>
<organism evidence="2 3">
    <name type="scientific">Periplaneta americana</name>
    <name type="common">American cockroach</name>
    <name type="synonym">Blatta americana</name>
    <dbReference type="NCBI Taxonomy" id="6978"/>
    <lineage>
        <taxon>Eukaryota</taxon>
        <taxon>Metazoa</taxon>
        <taxon>Ecdysozoa</taxon>
        <taxon>Arthropoda</taxon>
        <taxon>Hexapoda</taxon>
        <taxon>Insecta</taxon>
        <taxon>Pterygota</taxon>
        <taxon>Neoptera</taxon>
        <taxon>Polyneoptera</taxon>
        <taxon>Dictyoptera</taxon>
        <taxon>Blattodea</taxon>
        <taxon>Blattoidea</taxon>
        <taxon>Blattidae</taxon>
        <taxon>Blattinae</taxon>
        <taxon>Periplaneta</taxon>
    </lineage>
</organism>
<protein>
    <submittedName>
        <fullName evidence="2">Uncharacterized protein</fullName>
    </submittedName>
</protein>
<dbReference type="Proteomes" id="UP001148838">
    <property type="component" value="Unassembled WGS sequence"/>
</dbReference>
<evidence type="ECO:0000256" key="1">
    <source>
        <dbReference type="SAM" id="MobiDB-lite"/>
    </source>
</evidence>
<name>A0ABQ8TTF7_PERAM</name>
<feature type="region of interest" description="Disordered" evidence="1">
    <location>
        <begin position="1"/>
        <end position="22"/>
    </location>
</feature>
<sequence length="99" mass="10838">MAGLCEGGNEPSGSLKASNKQTTTTVDTTIHVQWPTRSPDLSPLDFFLWGTVKDSVYQNILQHQTTYSNALDRLVCPFNQQHAGQSYGLSGNAFECALM</sequence>
<comment type="caution">
    <text evidence="2">The sequence shown here is derived from an EMBL/GenBank/DDBJ whole genome shotgun (WGS) entry which is preliminary data.</text>
</comment>
<evidence type="ECO:0000313" key="2">
    <source>
        <dbReference type="EMBL" id="KAJ4449979.1"/>
    </source>
</evidence>
<dbReference type="InterPro" id="IPR036397">
    <property type="entry name" value="RNaseH_sf"/>
</dbReference>
<gene>
    <name evidence="2" type="ORF">ANN_01386</name>
</gene>
<evidence type="ECO:0000313" key="3">
    <source>
        <dbReference type="Proteomes" id="UP001148838"/>
    </source>
</evidence>
<keyword evidence="3" id="KW-1185">Reference proteome</keyword>
<dbReference type="Gene3D" id="3.30.420.10">
    <property type="entry name" value="Ribonuclease H-like superfamily/Ribonuclease H"/>
    <property type="match status" value="1"/>
</dbReference>
<dbReference type="EMBL" id="JAJSOF020000003">
    <property type="protein sequence ID" value="KAJ4449979.1"/>
    <property type="molecule type" value="Genomic_DNA"/>
</dbReference>
<proteinExistence type="predicted"/>
<accession>A0ABQ8TTF7</accession>
<feature type="compositionally biased region" description="Polar residues" evidence="1">
    <location>
        <begin position="11"/>
        <end position="21"/>
    </location>
</feature>